<dbReference type="AlphaFoldDB" id="A0A452XHP8"/>
<evidence type="ECO:0000313" key="4">
    <source>
        <dbReference type="Proteomes" id="UP000015105"/>
    </source>
</evidence>
<dbReference type="Proteomes" id="UP000015105">
    <property type="component" value="Chromosome 1D"/>
</dbReference>
<dbReference type="Pfam" id="PF21473">
    <property type="entry name" value="OB_Ssb-like"/>
    <property type="match status" value="1"/>
</dbReference>
<accession>A0A452XHP8</accession>
<dbReference type="EnsemblPlants" id="AET1Gv20001200.2">
    <property type="protein sequence ID" value="AET1Gv20001200.2"/>
    <property type="gene ID" value="AET1Gv20001200"/>
</dbReference>
<evidence type="ECO:0000313" key="3">
    <source>
        <dbReference type="EnsemblPlants" id="AET1Gv20001200.2"/>
    </source>
</evidence>
<proteinExistence type="predicted"/>
<dbReference type="Gramene" id="AET1Gv20001200.2">
    <property type="protein sequence ID" value="AET1Gv20001200.2"/>
    <property type="gene ID" value="AET1Gv20001200"/>
</dbReference>
<dbReference type="PANTHER" id="PTHR31472">
    <property type="entry name" value="OS05G0244600 PROTEIN"/>
    <property type="match status" value="1"/>
</dbReference>
<dbReference type="InterPro" id="IPR048970">
    <property type="entry name" value="OB_Ssb-like"/>
</dbReference>
<feature type="compositionally biased region" description="Basic residues" evidence="1">
    <location>
        <begin position="135"/>
        <end position="144"/>
    </location>
</feature>
<reference evidence="3" key="4">
    <citation type="submission" date="2019-03" db="UniProtKB">
        <authorList>
            <consortium name="EnsemblPlants"/>
        </authorList>
    </citation>
    <scope>IDENTIFICATION</scope>
</reference>
<dbReference type="InterPro" id="IPR012340">
    <property type="entry name" value="NA-bd_OB-fold"/>
</dbReference>
<keyword evidence="4" id="KW-1185">Reference proteome</keyword>
<sequence length="244" mass="27016">HTLTHEIYIYIETTWGPAEANKTKRIGFGFISQTNVRPGFLLCLGQNQETNLSSSSFFLLLILLGGSHLQITSKQRKQERRRAPPSATKPGTLALGPVEDLSSCQGTRSSDRIGSRFFPSFFNSRSRSPPPQTHAPHHTTRRRPSPLITIPSIGCVLFRQRAAMTFDKVEELRPGTYGHNLQLRVLSAKPVVLHRPQGGRAGGNMRIAECIVGDDTGVVVFTARNEQGSLPDSFIHLRLLILPD</sequence>
<dbReference type="STRING" id="200361.A0A452XHP8"/>
<feature type="region of interest" description="Disordered" evidence="1">
    <location>
        <begin position="73"/>
        <end position="146"/>
    </location>
</feature>
<feature type="domain" description="Single-stranded DNA binding protein Ssb-like OB fold" evidence="2">
    <location>
        <begin position="172"/>
        <end position="228"/>
    </location>
</feature>
<evidence type="ECO:0000259" key="2">
    <source>
        <dbReference type="Pfam" id="PF21473"/>
    </source>
</evidence>
<reference evidence="3" key="3">
    <citation type="journal article" date="2017" name="Nature">
        <title>Genome sequence of the progenitor of the wheat D genome Aegilops tauschii.</title>
        <authorList>
            <person name="Luo M.C."/>
            <person name="Gu Y.Q."/>
            <person name="Puiu D."/>
            <person name="Wang H."/>
            <person name="Twardziok S.O."/>
            <person name="Deal K.R."/>
            <person name="Huo N."/>
            <person name="Zhu T."/>
            <person name="Wang L."/>
            <person name="Wang Y."/>
            <person name="McGuire P.E."/>
            <person name="Liu S."/>
            <person name="Long H."/>
            <person name="Ramasamy R.K."/>
            <person name="Rodriguez J.C."/>
            <person name="Van S.L."/>
            <person name="Yuan L."/>
            <person name="Wang Z."/>
            <person name="Xia Z."/>
            <person name="Xiao L."/>
            <person name="Anderson O.D."/>
            <person name="Ouyang S."/>
            <person name="Liang Y."/>
            <person name="Zimin A.V."/>
            <person name="Pertea G."/>
            <person name="Qi P."/>
            <person name="Bennetzen J.L."/>
            <person name="Dai X."/>
            <person name="Dawson M.W."/>
            <person name="Muller H.G."/>
            <person name="Kugler K."/>
            <person name="Rivarola-Duarte L."/>
            <person name="Spannagl M."/>
            <person name="Mayer K.F.X."/>
            <person name="Lu F.H."/>
            <person name="Bevan M.W."/>
            <person name="Leroy P."/>
            <person name="Li P."/>
            <person name="You F.M."/>
            <person name="Sun Q."/>
            <person name="Liu Z."/>
            <person name="Lyons E."/>
            <person name="Wicker T."/>
            <person name="Salzberg S.L."/>
            <person name="Devos K.M."/>
            <person name="Dvorak J."/>
        </authorList>
    </citation>
    <scope>NUCLEOTIDE SEQUENCE [LARGE SCALE GENOMIC DNA]</scope>
    <source>
        <strain evidence="3">cv. AL8/78</strain>
    </source>
</reference>
<reference evidence="4" key="2">
    <citation type="journal article" date="2017" name="Nat. Plants">
        <title>The Aegilops tauschii genome reveals multiple impacts of transposons.</title>
        <authorList>
            <person name="Zhao G."/>
            <person name="Zou C."/>
            <person name="Li K."/>
            <person name="Wang K."/>
            <person name="Li T."/>
            <person name="Gao L."/>
            <person name="Zhang X."/>
            <person name="Wang H."/>
            <person name="Yang Z."/>
            <person name="Liu X."/>
            <person name="Jiang W."/>
            <person name="Mao L."/>
            <person name="Kong X."/>
            <person name="Jiao Y."/>
            <person name="Jia J."/>
        </authorList>
    </citation>
    <scope>NUCLEOTIDE SEQUENCE [LARGE SCALE GENOMIC DNA]</scope>
    <source>
        <strain evidence="4">cv. AL8/78</strain>
    </source>
</reference>
<dbReference type="PANTHER" id="PTHR31472:SF4">
    <property type="entry name" value="OS05G0100800 PROTEIN"/>
    <property type="match status" value="1"/>
</dbReference>
<dbReference type="SUPFAM" id="SSF50249">
    <property type="entry name" value="Nucleic acid-binding proteins"/>
    <property type="match status" value="1"/>
</dbReference>
<organism evidence="3 4">
    <name type="scientific">Aegilops tauschii subsp. strangulata</name>
    <name type="common">Goatgrass</name>
    <dbReference type="NCBI Taxonomy" id="200361"/>
    <lineage>
        <taxon>Eukaryota</taxon>
        <taxon>Viridiplantae</taxon>
        <taxon>Streptophyta</taxon>
        <taxon>Embryophyta</taxon>
        <taxon>Tracheophyta</taxon>
        <taxon>Spermatophyta</taxon>
        <taxon>Magnoliopsida</taxon>
        <taxon>Liliopsida</taxon>
        <taxon>Poales</taxon>
        <taxon>Poaceae</taxon>
        <taxon>BOP clade</taxon>
        <taxon>Pooideae</taxon>
        <taxon>Triticodae</taxon>
        <taxon>Triticeae</taxon>
        <taxon>Triticinae</taxon>
        <taxon>Aegilops</taxon>
    </lineage>
</organism>
<name>A0A452XHP8_AEGTS</name>
<protein>
    <recommendedName>
        <fullName evidence="2">Single-stranded DNA binding protein Ssb-like OB fold domain-containing protein</fullName>
    </recommendedName>
</protein>
<reference evidence="4" key="1">
    <citation type="journal article" date="2014" name="Science">
        <title>Ancient hybridizations among the ancestral genomes of bread wheat.</title>
        <authorList>
            <consortium name="International Wheat Genome Sequencing Consortium,"/>
            <person name="Marcussen T."/>
            <person name="Sandve S.R."/>
            <person name="Heier L."/>
            <person name="Spannagl M."/>
            <person name="Pfeifer M."/>
            <person name="Jakobsen K.S."/>
            <person name="Wulff B.B."/>
            <person name="Steuernagel B."/>
            <person name="Mayer K.F."/>
            <person name="Olsen O.A."/>
        </authorList>
    </citation>
    <scope>NUCLEOTIDE SEQUENCE [LARGE SCALE GENOMIC DNA]</scope>
    <source>
        <strain evidence="4">cv. AL8/78</strain>
    </source>
</reference>
<feature type="compositionally biased region" description="Low complexity" evidence="1">
    <location>
        <begin position="115"/>
        <end position="127"/>
    </location>
</feature>
<dbReference type="Gene3D" id="2.40.50.140">
    <property type="entry name" value="Nucleic acid-binding proteins"/>
    <property type="match status" value="1"/>
</dbReference>
<evidence type="ECO:0000256" key="1">
    <source>
        <dbReference type="SAM" id="MobiDB-lite"/>
    </source>
</evidence>
<reference evidence="3" key="5">
    <citation type="journal article" date="2021" name="G3 (Bethesda)">
        <title>Aegilops tauschii genome assembly Aet v5.0 features greater sequence contiguity and improved annotation.</title>
        <authorList>
            <person name="Wang L."/>
            <person name="Zhu T."/>
            <person name="Rodriguez J.C."/>
            <person name="Deal K.R."/>
            <person name="Dubcovsky J."/>
            <person name="McGuire P.E."/>
            <person name="Lux T."/>
            <person name="Spannagl M."/>
            <person name="Mayer K.F.X."/>
            <person name="Baldrich P."/>
            <person name="Meyers B.C."/>
            <person name="Huo N."/>
            <person name="Gu Y.Q."/>
            <person name="Zhou H."/>
            <person name="Devos K.M."/>
            <person name="Bennetzen J.L."/>
            <person name="Unver T."/>
            <person name="Budak H."/>
            <person name="Gulick P.J."/>
            <person name="Galiba G."/>
            <person name="Kalapos B."/>
            <person name="Nelson D.R."/>
            <person name="Li P."/>
            <person name="You F.M."/>
            <person name="Luo M.C."/>
            <person name="Dvorak J."/>
        </authorList>
    </citation>
    <scope>NUCLEOTIDE SEQUENCE [LARGE SCALE GENOMIC DNA]</scope>
    <source>
        <strain evidence="3">cv. AL8/78</strain>
    </source>
</reference>